<proteinExistence type="predicted"/>
<gene>
    <name evidence="1" type="ORF">Prudu_008290</name>
</gene>
<dbReference type="SUPFAM" id="SSF52047">
    <property type="entry name" value="RNI-like"/>
    <property type="match status" value="1"/>
</dbReference>
<organism evidence="1">
    <name type="scientific">Prunus dulcis</name>
    <name type="common">Almond</name>
    <name type="synonym">Amygdalus dulcis</name>
    <dbReference type="NCBI Taxonomy" id="3755"/>
    <lineage>
        <taxon>Eukaryota</taxon>
        <taxon>Viridiplantae</taxon>
        <taxon>Streptophyta</taxon>
        <taxon>Embryophyta</taxon>
        <taxon>Tracheophyta</taxon>
        <taxon>Spermatophyta</taxon>
        <taxon>Magnoliopsida</taxon>
        <taxon>eudicotyledons</taxon>
        <taxon>Gunneridae</taxon>
        <taxon>Pentapetalae</taxon>
        <taxon>rosids</taxon>
        <taxon>fabids</taxon>
        <taxon>Rosales</taxon>
        <taxon>Rosaceae</taxon>
        <taxon>Amygdaloideae</taxon>
        <taxon>Amygdaleae</taxon>
        <taxon>Prunus</taxon>
    </lineage>
</organism>
<sequence>MGKLGLAFQLEKEEQKVLAERILKLRYLKSLRMRSIDEMGEPCPLVLESLSGLENLSSLNLFGMLENPSIIAEFPKNLIDLTLSASSFSKDPMPNLEKLSNLKSLCFYSNSYTGTKMLERLEDWDVKEKAMQNIRELEIRSCNKLKVPTGLRHLKTLIELKLINMPKEFSATIEKTDVDIWGNIDALDAQRT</sequence>
<dbReference type="Gene3D" id="3.80.10.10">
    <property type="entry name" value="Ribonuclease Inhibitor"/>
    <property type="match status" value="1"/>
</dbReference>
<reference evidence="1" key="1">
    <citation type="journal article" date="2019" name="Science">
        <title>Mutation of a bHLH transcription factor allowed almond domestication.</title>
        <authorList>
            <person name="Sanchez-Perez R."/>
            <person name="Pavan S."/>
            <person name="Mazzeo R."/>
            <person name="Moldovan C."/>
            <person name="Aiese Cigliano R."/>
            <person name="Del Cueto J."/>
            <person name="Ricciardi F."/>
            <person name="Lotti C."/>
            <person name="Ricciardi L."/>
            <person name="Dicenta F."/>
            <person name="Lopez-Marques R.L."/>
            <person name="Lindberg Moller B."/>
        </authorList>
    </citation>
    <scope>NUCLEOTIDE SEQUENCE</scope>
</reference>
<dbReference type="EMBL" id="AP019299">
    <property type="protein sequence ID" value="BBG98797.1"/>
    <property type="molecule type" value="Genomic_DNA"/>
</dbReference>
<dbReference type="InterPro" id="IPR032675">
    <property type="entry name" value="LRR_dom_sf"/>
</dbReference>
<accession>A0A4Y1R424</accession>
<dbReference type="AlphaFoldDB" id="A0A4Y1R424"/>
<name>A0A4Y1R424_PRUDU</name>
<protein>
    <submittedName>
        <fullName evidence="1">Disease resistance protein CC-NBS-LRR class family</fullName>
    </submittedName>
</protein>
<evidence type="ECO:0000313" key="1">
    <source>
        <dbReference type="EMBL" id="BBG98797.1"/>
    </source>
</evidence>